<dbReference type="RefSeq" id="XP_003055810.1">
    <property type="nucleotide sequence ID" value="XM_003055764.1"/>
</dbReference>
<evidence type="ECO:0000313" key="2">
    <source>
        <dbReference type="Proteomes" id="UP000001876"/>
    </source>
</evidence>
<dbReference type="Gene3D" id="1.25.40.20">
    <property type="entry name" value="Ankyrin repeat-containing domain"/>
    <property type="match status" value="1"/>
</dbReference>
<dbReference type="AlphaFoldDB" id="C1MJC8"/>
<dbReference type="PANTHER" id="PTHR46586:SF3">
    <property type="entry name" value="ANKYRIN REPEAT-CONTAINING PROTEIN"/>
    <property type="match status" value="1"/>
</dbReference>
<evidence type="ECO:0000313" key="1">
    <source>
        <dbReference type="EMBL" id="EEH61062.1"/>
    </source>
</evidence>
<name>C1MJC8_MICPC</name>
<gene>
    <name evidence="1" type="ORF">MICPUCDRAFT_50892</name>
</gene>
<reference evidence="1 2" key="1">
    <citation type="journal article" date="2009" name="Science">
        <title>Green evolution and dynamic adaptations revealed by genomes of the marine picoeukaryotes Micromonas.</title>
        <authorList>
            <person name="Worden A.Z."/>
            <person name="Lee J.H."/>
            <person name="Mock T."/>
            <person name="Rouze P."/>
            <person name="Simmons M.P."/>
            <person name="Aerts A.L."/>
            <person name="Allen A.E."/>
            <person name="Cuvelier M.L."/>
            <person name="Derelle E."/>
            <person name="Everett M.V."/>
            <person name="Foulon E."/>
            <person name="Grimwood J."/>
            <person name="Gundlach H."/>
            <person name="Henrissat B."/>
            <person name="Napoli C."/>
            <person name="McDonald S.M."/>
            <person name="Parker M.S."/>
            <person name="Rombauts S."/>
            <person name="Salamov A."/>
            <person name="Von Dassow P."/>
            <person name="Badger J.H."/>
            <person name="Coutinho P.M."/>
            <person name="Demir E."/>
            <person name="Dubchak I."/>
            <person name="Gentemann C."/>
            <person name="Eikrem W."/>
            <person name="Gready J.E."/>
            <person name="John U."/>
            <person name="Lanier W."/>
            <person name="Lindquist E.A."/>
            <person name="Lucas S."/>
            <person name="Mayer K.F."/>
            <person name="Moreau H."/>
            <person name="Not F."/>
            <person name="Otillar R."/>
            <person name="Panaud O."/>
            <person name="Pangilinan J."/>
            <person name="Paulsen I."/>
            <person name="Piegu B."/>
            <person name="Poliakov A."/>
            <person name="Robbens S."/>
            <person name="Schmutz J."/>
            <person name="Toulza E."/>
            <person name="Wyss T."/>
            <person name="Zelensky A."/>
            <person name="Zhou K."/>
            <person name="Armbrust E.V."/>
            <person name="Bhattacharya D."/>
            <person name="Goodenough U.W."/>
            <person name="Van de Peer Y."/>
            <person name="Grigoriev I.V."/>
        </authorList>
    </citation>
    <scope>NUCLEOTIDE SEQUENCE [LARGE SCALE GENOMIC DNA]</scope>
    <source>
        <strain evidence="1 2">CCMP1545</strain>
    </source>
</reference>
<dbReference type="SUPFAM" id="SSF140860">
    <property type="entry name" value="Pseudo ankyrin repeat-like"/>
    <property type="match status" value="1"/>
</dbReference>
<proteinExistence type="predicted"/>
<dbReference type="Proteomes" id="UP000001876">
    <property type="component" value="Unassembled WGS sequence"/>
</dbReference>
<keyword evidence="2" id="KW-1185">Reference proteome</keyword>
<dbReference type="InterPro" id="IPR052050">
    <property type="entry name" value="SecEffector_AnkRepeat"/>
</dbReference>
<dbReference type="STRING" id="564608.C1MJC8"/>
<organism evidence="2">
    <name type="scientific">Micromonas pusilla (strain CCMP1545)</name>
    <name type="common">Picoplanktonic green alga</name>
    <dbReference type="NCBI Taxonomy" id="564608"/>
    <lineage>
        <taxon>Eukaryota</taxon>
        <taxon>Viridiplantae</taxon>
        <taxon>Chlorophyta</taxon>
        <taxon>Mamiellophyceae</taxon>
        <taxon>Mamiellales</taxon>
        <taxon>Mamiellaceae</taxon>
        <taxon>Micromonas</taxon>
    </lineage>
</organism>
<dbReference type="InterPro" id="IPR036770">
    <property type="entry name" value="Ankyrin_rpt-contain_sf"/>
</dbReference>
<protein>
    <submittedName>
        <fullName evidence="1">Predicted protein</fullName>
    </submittedName>
</protein>
<sequence>MEHFTEDLACLVFTQVTNVRDRRALAAVNATFRRASRRVESLPVALDHNVPVTGTGNGPVLRGDFEDLIAHVFDHDGAFDLPRERVMELVRLTVADTATLPLIIYEGTTPRTDKDNFDNFCIHAAKAGRLDVLRWARENSDWGEWDSIVWQSAAIKGHLDILQWGEEIWPSSCSCPCAAAACGGQIETLKWLLQDRTCPCEDPEWRCASAARNGQLEALRWLREVHGDPWDENVFIQTLENQPEHGYGDNAKKNISDVLQYAFDNQCPGWTRYGGRWAFEPLRFIKNIE</sequence>
<accession>C1MJC8</accession>
<dbReference type="GeneID" id="9680450"/>
<dbReference type="EMBL" id="GG663735">
    <property type="protein sequence ID" value="EEH61062.1"/>
    <property type="molecule type" value="Genomic_DNA"/>
</dbReference>
<dbReference type="KEGG" id="mpp:MICPUCDRAFT_50892"/>
<dbReference type="PANTHER" id="PTHR46586">
    <property type="entry name" value="ANKYRIN REPEAT-CONTAINING PROTEIN"/>
    <property type="match status" value="1"/>
</dbReference>